<evidence type="ECO:0000313" key="2">
    <source>
        <dbReference type="EMBL" id="SDE56722.1"/>
    </source>
</evidence>
<dbReference type="AlphaFoldDB" id="A0A1G7DZB1"/>
<dbReference type="InterPro" id="IPR009100">
    <property type="entry name" value="AcylCoA_DH/oxidase_NM_dom_sf"/>
</dbReference>
<protein>
    <submittedName>
        <fullName evidence="2">Acyl-CoA dehydrogenase, middle domain</fullName>
    </submittedName>
</protein>
<dbReference type="Gene3D" id="2.40.110.10">
    <property type="entry name" value="Butyryl-CoA Dehydrogenase, subunit A, domain 2"/>
    <property type="match status" value="1"/>
</dbReference>
<dbReference type="EMBL" id="FMZC01000021">
    <property type="protein sequence ID" value="SDE56722.1"/>
    <property type="molecule type" value="Genomic_DNA"/>
</dbReference>
<sequence>MRRDPIPELGSPAGAAVRRALGQVHAFESDPAAQCSTAARFRWLARVTGDDVVVGKLFESHLDALGIAQEILGVNEAAALRKVVDPLEGLWGVWASEGPAGSGLQLHWEADGRLTVTGRKSWCSGAGGANAALVTARDADGQPQFVAVSMRHPGVTVTREGWEAVGMADTASVDVLFDAVPAWAVGVPGAYLDRPGFWHGAAGIAACWHGAACAVAQPLRQRVQQRGDAADGLLAAHLGAVDCALSAAAHALRHAAEAINRHRAQVSLGEVGTPFGRREALQVRGTVEAAATTTIDHIGRALGAGPLCRDAGHARRVADLSVFLRQSHAEWDLAVLGRLAAQACPSTPLGDGAWTL</sequence>
<dbReference type="InterPro" id="IPR006091">
    <property type="entry name" value="Acyl-CoA_Oxase/DH_mid-dom"/>
</dbReference>
<feature type="domain" description="Acyl-CoA oxidase/dehydrogenase middle" evidence="1">
    <location>
        <begin position="110"/>
        <end position="180"/>
    </location>
</feature>
<keyword evidence="3" id="KW-1185">Reference proteome</keyword>
<dbReference type="RefSeq" id="WP_139160481.1">
    <property type="nucleotide sequence ID" value="NZ_FMZC01000021.1"/>
</dbReference>
<dbReference type="Proteomes" id="UP000198781">
    <property type="component" value="Unassembled WGS sequence"/>
</dbReference>
<gene>
    <name evidence="2" type="ORF">SAMN05192589_12122</name>
</gene>
<dbReference type="Pfam" id="PF02770">
    <property type="entry name" value="Acyl-CoA_dh_M"/>
    <property type="match status" value="1"/>
</dbReference>
<proteinExistence type="predicted"/>
<evidence type="ECO:0000313" key="3">
    <source>
        <dbReference type="Proteomes" id="UP000198781"/>
    </source>
</evidence>
<organism evidence="2 3">
    <name type="scientific">Paracidovorax valerianellae</name>
    <dbReference type="NCBI Taxonomy" id="187868"/>
    <lineage>
        <taxon>Bacteria</taxon>
        <taxon>Pseudomonadati</taxon>
        <taxon>Pseudomonadota</taxon>
        <taxon>Betaproteobacteria</taxon>
        <taxon>Burkholderiales</taxon>
        <taxon>Comamonadaceae</taxon>
        <taxon>Paracidovorax</taxon>
    </lineage>
</organism>
<accession>A0A1G7DZB1</accession>
<reference evidence="2 3" key="1">
    <citation type="submission" date="2016-10" db="EMBL/GenBank/DDBJ databases">
        <authorList>
            <person name="de Groot N.N."/>
        </authorList>
    </citation>
    <scope>NUCLEOTIDE SEQUENCE [LARGE SCALE GENOMIC DNA]</scope>
    <source>
        <strain evidence="2 3">DSM 16619</strain>
    </source>
</reference>
<dbReference type="InterPro" id="IPR046373">
    <property type="entry name" value="Acyl-CoA_Oxase/DH_mid-dom_sf"/>
</dbReference>
<dbReference type="SUPFAM" id="SSF56645">
    <property type="entry name" value="Acyl-CoA dehydrogenase NM domain-like"/>
    <property type="match status" value="1"/>
</dbReference>
<evidence type="ECO:0000259" key="1">
    <source>
        <dbReference type="Pfam" id="PF02770"/>
    </source>
</evidence>
<dbReference type="GO" id="GO:0016627">
    <property type="term" value="F:oxidoreductase activity, acting on the CH-CH group of donors"/>
    <property type="evidence" value="ECO:0007669"/>
    <property type="project" value="InterPro"/>
</dbReference>
<dbReference type="STRING" id="187868.SAMN05192589_12122"/>
<dbReference type="OrthoDB" id="107064at2"/>
<name>A0A1G7DZB1_9BURK</name>